<dbReference type="SUPFAM" id="SSF46785">
    <property type="entry name" value="Winged helix' DNA-binding domain"/>
    <property type="match status" value="1"/>
</dbReference>
<dbReference type="KEGG" id="acan:ACA1_287610"/>
<dbReference type="PROSITE" id="PS51526">
    <property type="entry name" value="RFX_DBD"/>
    <property type="match status" value="1"/>
</dbReference>
<evidence type="ECO:0000256" key="1">
    <source>
        <dbReference type="ARBA" id="ARBA00023125"/>
    </source>
</evidence>
<keyword evidence="1" id="KW-0238">DNA-binding</keyword>
<dbReference type="VEuPathDB" id="AmoebaDB:ACA1_287610"/>
<evidence type="ECO:0000259" key="3">
    <source>
        <dbReference type="PROSITE" id="PS51526"/>
    </source>
</evidence>
<dbReference type="RefSeq" id="XP_004367817.1">
    <property type="nucleotide sequence ID" value="XM_004367760.1"/>
</dbReference>
<feature type="domain" description="RFX-type winged-helix" evidence="3">
    <location>
        <begin position="29"/>
        <end position="168"/>
    </location>
</feature>
<sequence length="381" mass="40868">MKRKAVAAAVNPKLAKFSKKDTEEKQLVVIHWLRQNYYLGSGGSTPKALLFQEYLDMCQAENVEPTSNSAFGKLVRTAFPGVQSSRKGPRGAAKHQYKNLLPIALAAGGERARVVVSSMGESEPSSEAHDDEEYEEELEASSSSFTIVGSSSSPVSSPQQASPVRHRRQAYESSPVSDESSSSSSSSSFYFSSAPGPVPSSPASSALEDGDQLASSPTLSFSYSSSPSSSPLAVMPMMTHSAEWMPPILQVVDGVSAQHHHCQHLPYRQHELEEGAQSSFDDIIDAYGAEAAAAAEQGVWEGDDVEAFFSITTSPYAASSFLMPSAHGYGSFGTDFGFVGANERREEEAQMMWCSSGSSVEDILSANKGEEWIDNILQGCN</sequence>
<feature type="compositionally biased region" description="Low complexity" evidence="2">
    <location>
        <begin position="213"/>
        <end position="226"/>
    </location>
</feature>
<reference evidence="4 5" key="1">
    <citation type="journal article" date="2013" name="Genome Biol.">
        <title>Genome of Acanthamoeba castellanii highlights extensive lateral gene transfer and early evolution of tyrosine kinase signaling.</title>
        <authorList>
            <person name="Clarke M."/>
            <person name="Lohan A.J."/>
            <person name="Liu B."/>
            <person name="Lagkouvardos I."/>
            <person name="Roy S."/>
            <person name="Zafar N."/>
            <person name="Bertelli C."/>
            <person name="Schilde C."/>
            <person name="Kianianmomeni A."/>
            <person name="Burglin T.R."/>
            <person name="Frech C."/>
            <person name="Turcotte B."/>
            <person name="Kopec K.O."/>
            <person name="Synnott J.M."/>
            <person name="Choo C."/>
            <person name="Paponov I."/>
            <person name="Finkler A."/>
            <person name="Soon Heng Tan C."/>
            <person name="Hutchins A.P."/>
            <person name="Weinmeier T."/>
            <person name="Rattei T."/>
            <person name="Chu J.S."/>
            <person name="Gimenez G."/>
            <person name="Irimia M."/>
            <person name="Rigden D.J."/>
            <person name="Fitzpatrick D.A."/>
            <person name="Lorenzo-Morales J."/>
            <person name="Bateman A."/>
            <person name="Chiu C.H."/>
            <person name="Tang P."/>
            <person name="Hegemann P."/>
            <person name="Fromm H."/>
            <person name="Raoult D."/>
            <person name="Greub G."/>
            <person name="Miranda-Saavedra D."/>
            <person name="Chen N."/>
            <person name="Nash P."/>
            <person name="Ginger M.L."/>
            <person name="Horn M."/>
            <person name="Schaap P."/>
            <person name="Caler L."/>
            <person name="Loftus B."/>
        </authorList>
    </citation>
    <scope>NUCLEOTIDE SEQUENCE [LARGE SCALE GENOMIC DNA]</scope>
    <source>
        <strain evidence="4 5">Neff</strain>
    </source>
</reference>
<keyword evidence="5" id="KW-1185">Reference proteome</keyword>
<dbReference type="AlphaFoldDB" id="L8HIN5"/>
<feature type="compositionally biased region" description="Low complexity" evidence="2">
    <location>
        <begin position="140"/>
        <end position="163"/>
    </location>
</feature>
<dbReference type="GO" id="GO:0000981">
    <property type="term" value="F:DNA-binding transcription factor activity, RNA polymerase II-specific"/>
    <property type="evidence" value="ECO:0007669"/>
    <property type="project" value="TreeGrafter"/>
</dbReference>
<dbReference type="InterPro" id="IPR036390">
    <property type="entry name" value="WH_DNA-bd_sf"/>
</dbReference>
<accession>L8HIN5</accession>
<dbReference type="Proteomes" id="UP000011083">
    <property type="component" value="Unassembled WGS sequence"/>
</dbReference>
<dbReference type="EMBL" id="KB007805">
    <property type="protein sequence ID" value="ELR25062.1"/>
    <property type="molecule type" value="Genomic_DNA"/>
</dbReference>
<dbReference type="Gene3D" id="1.10.10.10">
    <property type="entry name" value="Winged helix-like DNA-binding domain superfamily/Winged helix DNA-binding domain"/>
    <property type="match status" value="1"/>
</dbReference>
<proteinExistence type="predicted"/>
<protein>
    <submittedName>
        <fullName evidence="4">RFX DNAbinding domain containing protein</fullName>
    </submittedName>
</protein>
<dbReference type="GO" id="GO:0000978">
    <property type="term" value="F:RNA polymerase II cis-regulatory region sequence-specific DNA binding"/>
    <property type="evidence" value="ECO:0007669"/>
    <property type="project" value="TreeGrafter"/>
</dbReference>
<evidence type="ECO:0000256" key="2">
    <source>
        <dbReference type="SAM" id="MobiDB-lite"/>
    </source>
</evidence>
<evidence type="ECO:0000313" key="4">
    <source>
        <dbReference type="EMBL" id="ELR25062.1"/>
    </source>
</evidence>
<dbReference type="InterPro" id="IPR036388">
    <property type="entry name" value="WH-like_DNA-bd_sf"/>
</dbReference>
<name>L8HIN5_ACACF</name>
<organism evidence="4 5">
    <name type="scientific">Acanthamoeba castellanii (strain ATCC 30010 / Neff)</name>
    <dbReference type="NCBI Taxonomy" id="1257118"/>
    <lineage>
        <taxon>Eukaryota</taxon>
        <taxon>Amoebozoa</taxon>
        <taxon>Discosea</taxon>
        <taxon>Longamoebia</taxon>
        <taxon>Centramoebida</taxon>
        <taxon>Acanthamoebidae</taxon>
        <taxon>Acanthamoeba</taxon>
    </lineage>
</organism>
<dbReference type="InterPro" id="IPR003150">
    <property type="entry name" value="DNA-bd_RFX"/>
</dbReference>
<feature type="compositionally biased region" description="Low complexity" evidence="2">
    <location>
        <begin position="173"/>
        <end position="206"/>
    </location>
</feature>
<dbReference type="InterPro" id="IPR039779">
    <property type="entry name" value="RFX-like"/>
</dbReference>
<dbReference type="PANTHER" id="PTHR12619:SF5">
    <property type="entry name" value="TRANSCRIPTION FACTOR RFX4"/>
    <property type="match status" value="1"/>
</dbReference>
<gene>
    <name evidence="4" type="ORF">ACA1_287610</name>
</gene>
<dbReference type="GeneID" id="14926103"/>
<feature type="region of interest" description="Disordered" evidence="2">
    <location>
        <begin position="115"/>
        <end position="226"/>
    </location>
</feature>
<dbReference type="OrthoDB" id="10056949at2759"/>
<dbReference type="Pfam" id="PF02257">
    <property type="entry name" value="RFX_DNA_binding"/>
    <property type="match status" value="1"/>
</dbReference>
<feature type="compositionally biased region" description="Acidic residues" evidence="2">
    <location>
        <begin position="129"/>
        <end position="139"/>
    </location>
</feature>
<dbReference type="PANTHER" id="PTHR12619">
    <property type="entry name" value="RFX TRANSCRIPTION FACTOR FAMILY"/>
    <property type="match status" value="1"/>
</dbReference>
<evidence type="ECO:0000313" key="5">
    <source>
        <dbReference type="Proteomes" id="UP000011083"/>
    </source>
</evidence>